<name>A0A8B6GWC9_MYTGA</name>
<gene>
    <name evidence="3" type="ORF">MGAL_10B072284</name>
</gene>
<evidence type="ECO:0000313" key="4">
    <source>
        <dbReference type="Proteomes" id="UP000596742"/>
    </source>
</evidence>
<dbReference type="EMBL" id="UYJE01009099">
    <property type="protein sequence ID" value="VDI70002.1"/>
    <property type="molecule type" value="Genomic_DNA"/>
</dbReference>
<comment type="caution">
    <text evidence="3">The sequence shown here is derived from an EMBL/GenBank/DDBJ whole genome shotgun (WGS) entry which is preliminary data.</text>
</comment>
<evidence type="ECO:0000256" key="1">
    <source>
        <dbReference type="ARBA" id="ARBA00008307"/>
    </source>
</evidence>
<comment type="similarity">
    <text evidence="1">Belongs to the mab-21 family.</text>
</comment>
<feature type="domain" description="Mab-21-like HhH/H2TH-like" evidence="2">
    <location>
        <begin position="97"/>
        <end position="187"/>
    </location>
</feature>
<keyword evidence="4" id="KW-1185">Reference proteome</keyword>
<sequence length="340" mass="40065">MQSIKVNEINIYYDRKKEDDFVPMFQITGKHNGIDDWAKRERKSHWPPETTLNFKISNCECFLSAMPKPVNPQMGMEFCLTFTTAETELSKSMNTVQKQVLLMIKALNQSTLRKYVKTVTLFHWKTALYWTSESIEQSVIENDNEENALKLLHQVLDYMTKCLTTRNLKHYFVESNLFDGLDPVEASSIILLILEIKKNTEKELRVYLSMDGHGQEQCKIITRRKLQEFLIDFNDHQLTLDIFKSIFDELFDKKEKFREAFRDVLTIVFDDYVERKAKERNTIGTSLLLWALKFKVVKEKLINETVSYFLDFAGIDKEKGNILIRKFVSLSIQHQIEEKK</sequence>
<accession>A0A8B6GWC9</accession>
<dbReference type="Proteomes" id="UP000596742">
    <property type="component" value="Unassembled WGS sequence"/>
</dbReference>
<evidence type="ECO:0000259" key="2">
    <source>
        <dbReference type="Pfam" id="PF20266"/>
    </source>
</evidence>
<organism evidence="3 4">
    <name type="scientific">Mytilus galloprovincialis</name>
    <name type="common">Mediterranean mussel</name>
    <dbReference type="NCBI Taxonomy" id="29158"/>
    <lineage>
        <taxon>Eukaryota</taxon>
        <taxon>Metazoa</taxon>
        <taxon>Spiralia</taxon>
        <taxon>Lophotrochozoa</taxon>
        <taxon>Mollusca</taxon>
        <taxon>Bivalvia</taxon>
        <taxon>Autobranchia</taxon>
        <taxon>Pteriomorphia</taxon>
        <taxon>Mytilida</taxon>
        <taxon>Mytiloidea</taxon>
        <taxon>Mytilidae</taxon>
        <taxon>Mytilinae</taxon>
        <taxon>Mytilus</taxon>
    </lineage>
</organism>
<dbReference type="OrthoDB" id="5968689at2759"/>
<dbReference type="Pfam" id="PF20266">
    <property type="entry name" value="Mab-21_C"/>
    <property type="match status" value="1"/>
</dbReference>
<dbReference type="Gene3D" id="1.10.1410.40">
    <property type="match status" value="1"/>
</dbReference>
<dbReference type="AlphaFoldDB" id="A0A8B6GWC9"/>
<dbReference type="InterPro" id="IPR046906">
    <property type="entry name" value="Mab-21_HhH/H2TH-like"/>
</dbReference>
<reference evidence="3" key="1">
    <citation type="submission" date="2018-11" db="EMBL/GenBank/DDBJ databases">
        <authorList>
            <person name="Alioto T."/>
            <person name="Alioto T."/>
        </authorList>
    </citation>
    <scope>NUCLEOTIDE SEQUENCE</scope>
</reference>
<evidence type="ECO:0000313" key="3">
    <source>
        <dbReference type="EMBL" id="VDI70002.1"/>
    </source>
</evidence>
<dbReference type="PANTHER" id="PTHR10656">
    <property type="entry name" value="CELL FATE DETERMINING PROTEIN MAB21-RELATED"/>
    <property type="match status" value="1"/>
</dbReference>
<dbReference type="PANTHER" id="PTHR10656:SF42">
    <property type="entry name" value="CYCLIC GMP-AMP SYNTHASE-LIKE PROTEIN-RELATED"/>
    <property type="match status" value="1"/>
</dbReference>
<protein>
    <recommendedName>
        <fullName evidence="2">Mab-21-like HhH/H2TH-like domain-containing protein</fullName>
    </recommendedName>
</protein>
<proteinExistence type="inferred from homology"/>